<dbReference type="STRING" id="1314773.A0A3N2Q1V7"/>
<evidence type="ECO:0000256" key="4">
    <source>
        <dbReference type="ARBA" id="ARBA00023136"/>
    </source>
</evidence>
<evidence type="ECO:0000313" key="9">
    <source>
        <dbReference type="EMBL" id="ROT40668.1"/>
    </source>
</evidence>
<feature type="transmembrane region" description="Helical" evidence="7">
    <location>
        <begin position="220"/>
        <end position="242"/>
    </location>
</feature>
<dbReference type="PANTHER" id="PTHR33048">
    <property type="entry name" value="PTH11-LIKE INTEGRAL MEMBRANE PROTEIN (AFU_ORTHOLOGUE AFUA_5G11245)"/>
    <property type="match status" value="1"/>
</dbReference>
<comment type="subcellular location">
    <subcellularLocation>
        <location evidence="1">Membrane</location>
        <topology evidence="1">Multi-pass membrane protein</topology>
    </subcellularLocation>
</comment>
<feature type="transmembrane region" description="Helical" evidence="7">
    <location>
        <begin position="20"/>
        <end position="42"/>
    </location>
</feature>
<feature type="region of interest" description="Disordered" evidence="6">
    <location>
        <begin position="413"/>
        <end position="492"/>
    </location>
</feature>
<feature type="transmembrane region" description="Helical" evidence="7">
    <location>
        <begin position="54"/>
        <end position="75"/>
    </location>
</feature>
<reference evidence="9 10" key="1">
    <citation type="journal article" date="2018" name="Mol. Ecol.">
        <title>The obligate alkalophilic soda-lake fungus Sodiomyces alkalinus has shifted to a protein diet.</title>
        <authorList>
            <person name="Grum-Grzhimaylo A.A."/>
            <person name="Falkoski D.L."/>
            <person name="van den Heuvel J."/>
            <person name="Valero-Jimenez C.A."/>
            <person name="Min B."/>
            <person name="Choi I.G."/>
            <person name="Lipzen A."/>
            <person name="Daum C.G."/>
            <person name="Aanen D.K."/>
            <person name="Tsang A."/>
            <person name="Henrissat B."/>
            <person name="Bilanenko E.N."/>
            <person name="de Vries R.P."/>
            <person name="van Kan J.A.L."/>
            <person name="Grigoriev I.V."/>
            <person name="Debets A.J.M."/>
        </authorList>
    </citation>
    <scope>NUCLEOTIDE SEQUENCE [LARGE SCALE GENOMIC DNA]</scope>
    <source>
        <strain evidence="9 10">F11</strain>
    </source>
</reference>
<evidence type="ECO:0000256" key="2">
    <source>
        <dbReference type="ARBA" id="ARBA00022692"/>
    </source>
</evidence>
<name>A0A3N2Q1V7_SODAK</name>
<evidence type="ECO:0000256" key="1">
    <source>
        <dbReference type="ARBA" id="ARBA00004141"/>
    </source>
</evidence>
<keyword evidence="10" id="KW-1185">Reference proteome</keyword>
<dbReference type="Proteomes" id="UP000272025">
    <property type="component" value="Unassembled WGS sequence"/>
</dbReference>
<organism evidence="9 10">
    <name type="scientific">Sodiomyces alkalinus (strain CBS 110278 / VKM F-3762 / F11)</name>
    <name type="common">Alkaliphilic filamentous fungus</name>
    <dbReference type="NCBI Taxonomy" id="1314773"/>
    <lineage>
        <taxon>Eukaryota</taxon>
        <taxon>Fungi</taxon>
        <taxon>Dikarya</taxon>
        <taxon>Ascomycota</taxon>
        <taxon>Pezizomycotina</taxon>
        <taxon>Sordariomycetes</taxon>
        <taxon>Hypocreomycetidae</taxon>
        <taxon>Glomerellales</taxon>
        <taxon>Plectosphaerellaceae</taxon>
        <taxon>Sodiomyces</taxon>
    </lineage>
</organism>
<feature type="transmembrane region" description="Helical" evidence="7">
    <location>
        <begin position="95"/>
        <end position="115"/>
    </location>
</feature>
<dbReference type="EMBL" id="ML119052">
    <property type="protein sequence ID" value="ROT40668.1"/>
    <property type="molecule type" value="Genomic_DNA"/>
</dbReference>
<feature type="transmembrane region" description="Helical" evidence="7">
    <location>
        <begin position="254"/>
        <end position="275"/>
    </location>
</feature>
<keyword evidence="4 7" id="KW-0472">Membrane</keyword>
<sequence length="508" mass="56560">MLYSDPPPLRDAAQDKPSLLVCWWITIFCTVIILLRVTGRFIRSEKLFREDRIASLALIPMYLRMGCVHFILHHGTNNAQLEGVNLTALALERKTIASGLVLASRIFYAATLWILKETILEYFRRLTESASERYAARAHMFIRCALGVTFVAILISTLAECQPFHGYWQVLPDPGGQCRQAYAQLITFAVCNVLTDLMLVFFPIPMILQSALGTKKKVQLTLLFSLSLVVVGITLFRVPHIIQEHGSQQMRSLLASVELLFATTAANSLVLGSFVRDRGVKKGKFRYGSVAANSIDRTLTSRRPIAQRHWGSDVDLVRDIGVGLHPELRHTLEAEHDDGQFPKFMPAPLAKRFGDDLKHWHSPRFSKGHGESSERSDDSLLQRERSLASRSNSTATPHRVSFFDVGGLLEEQDQSSSSKYRHDSNVSNVDPLSPAKPASSSGQRRGSTAVLQDINGMLSPTSSSTARQDRKNPTEMQPLPHGHHTNRPVYDQMSADAPELIDAGGLLK</sequence>
<evidence type="ECO:0000259" key="8">
    <source>
        <dbReference type="Pfam" id="PF20684"/>
    </source>
</evidence>
<dbReference type="GeneID" id="39583292"/>
<evidence type="ECO:0000256" key="7">
    <source>
        <dbReference type="SAM" id="Phobius"/>
    </source>
</evidence>
<feature type="region of interest" description="Disordered" evidence="6">
    <location>
        <begin position="361"/>
        <end position="398"/>
    </location>
</feature>
<dbReference type="Pfam" id="PF20684">
    <property type="entry name" value="Fung_rhodopsin"/>
    <property type="match status" value="1"/>
</dbReference>
<dbReference type="OrthoDB" id="5398233at2759"/>
<evidence type="ECO:0000256" key="3">
    <source>
        <dbReference type="ARBA" id="ARBA00022989"/>
    </source>
</evidence>
<gene>
    <name evidence="9" type="ORF">SODALDRAFT_376440</name>
</gene>
<dbReference type="InterPro" id="IPR049326">
    <property type="entry name" value="Rhodopsin_dom_fungi"/>
</dbReference>
<dbReference type="PANTHER" id="PTHR33048:SF19">
    <property type="entry name" value="MEMBRANE PROTEIN PTH11-LIKE, PUTATIVE (AFU_ORTHOLOGUE AFUA_1G14080)-RELATED"/>
    <property type="match status" value="1"/>
</dbReference>
<comment type="similarity">
    <text evidence="5">Belongs to the SAT4 family.</text>
</comment>
<protein>
    <recommendedName>
        <fullName evidence="8">Rhodopsin domain-containing protein</fullName>
    </recommendedName>
</protein>
<feature type="transmembrane region" description="Helical" evidence="7">
    <location>
        <begin position="181"/>
        <end position="208"/>
    </location>
</feature>
<proteinExistence type="inferred from homology"/>
<feature type="domain" description="Rhodopsin" evidence="8">
    <location>
        <begin position="35"/>
        <end position="245"/>
    </location>
</feature>
<keyword evidence="3 7" id="KW-1133">Transmembrane helix</keyword>
<feature type="compositionally biased region" description="Basic and acidic residues" evidence="6">
    <location>
        <begin position="368"/>
        <end position="387"/>
    </location>
</feature>
<evidence type="ECO:0000256" key="6">
    <source>
        <dbReference type="SAM" id="MobiDB-lite"/>
    </source>
</evidence>
<dbReference type="AlphaFoldDB" id="A0A3N2Q1V7"/>
<evidence type="ECO:0000313" key="10">
    <source>
        <dbReference type="Proteomes" id="UP000272025"/>
    </source>
</evidence>
<dbReference type="InterPro" id="IPR052337">
    <property type="entry name" value="SAT4-like"/>
</dbReference>
<feature type="compositionally biased region" description="Polar residues" evidence="6">
    <location>
        <begin position="438"/>
        <end position="450"/>
    </location>
</feature>
<keyword evidence="2 7" id="KW-0812">Transmembrane</keyword>
<dbReference type="GO" id="GO:0016020">
    <property type="term" value="C:membrane"/>
    <property type="evidence" value="ECO:0007669"/>
    <property type="project" value="UniProtKB-SubCell"/>
</dbReference>
<feature type="transmembrane region" description="Helical" evidence="7">
    <location>
        <begin position="140"/>
        <end position="159"/>
    </location>
</feature>
<evidence type="ECO:0000256" key="5">
    <source>
        <dbReference type="ARBA" id="ARBA00038359"/>
    </source>
</evidence>
<dbReference type="RefSeq" id="XP_028468474.1">
    <property type="nucleotide sequence ID" value="XM_028614815.1"/>
</dbReference>
<accession>A0A3N2Q1V7</accession>